<dbReference type="InterPro" id="IPR036691">
    <property type="entry name" value="Endo/exonu/phosph_ase_sf"/>
</dbReference>
<evidence type="ECO:0000313" key="3">
    <source>
        <dbReference type="Proteomes" id="UP001221898"/>
    </source>
</evidence>
<organism evidence="2 3">
    <name type="scientific">Aldrovandia affinis</name>
    <dbReference type="NCBI Taxonomy" id="143900"/>
    <lineage>
        <taxon>Eukaryota</taxon>
        <taxon>Metazoa</taxon>
        <taxon>Chordata</taxon>
        <taxon>Craniata</taxon>
        <taxon>Vertebrata</taxon>
        <taxon>Euteleostomi</taxon>
        <taxon>Actinopterygii</taxon>
        <taxon>Neopterygii</taxon>
        <taxon>Teleostei</taxon>
        <taxon>Notacanthiformes</taxon>
        <taxon>Halosauridae</taxon>
        <taxon>Aldrovandia</taxon>
    </lineage>
</organism>
<proteinExistence type="predicted"/>
<sequence>MLVKYRVINVYAPAQGGRRLEVIRELPGCLSTSRSLILGGDFNICLDVGRGGSGGRGGVDYSARALGVVGDFGLTDAFRTVHPGDAGYTWRNSRGFASRLDYIFVGGDMWYEGGSGAVGGEGEGPGLPGPAEGVGGGEKPSAYFFQAARARRAHLPLRVSRPDGTVAEGSAMLAVAEAYYAELFSRRACDPVAEAALLDCVSARLEARAQSMEAGVSLEEVRALLSLRDEAVARARWVT</sequence>
<dbReference type="Proteomes" id="UP001221898">
    <property type="component" value="Unassembled WGS sequence"/>
</dbReference>
<dbReference type="Pfam" id="PF03372">
    <property type="entry name" value="Exo_endo_phos"/>
    <property type="match status" value="1"/>
</dbReference>
<evidence type="ECO:0000313" key="2">
    <source>
        <dbReference type="EMBL" id="KAJ8355280.1"/>
    </source>
</evidence>
<dbReference type="GO" id="GO:0003824">
    <property type="term" value="F:catalytic activity"/>
    <property type="evidence" value="ECO:0007669"/>
    <property type="project" value="InterPro"/>
</dbReference>
<dbReference type="InterPro" id="IPR005135">
    <property type="entry name" value="Endo/exonuclease/phosphatase"/>
</dbReference>
<dbReference type="AlphaFoldDB" id="A0AAD7R262"/>
<keyword evidence="3" id="KW-1185">Reference proteome</keyword>
<reference evidence="2" key="1">
    <citation type="journal article" date="2023" name="Science">
        <title>Genome structures resolve the early diversification of teleost fishes.</title>
        <authorList>
            <person name="Parey E."/>
            <person name="Louis A."/>
            <person name="Montfort J."/>
            <person name="Bouchez O."/>
            <person name="Roques C."/>
            <person name="Iampietro C."/>
            <person name="Lluch J."/>
            <person name="Castinel A."/>
            <person name="Donnadieu C."/>
            <person name="Desvignes T."/>
            <person name="Floi Bucao C."/>
            <person name="Jouanno E."/>
            <person name="Wen M."/>
            <person name="Mejri S."/>
            <person name="Dirks R."/>
            <person name="Jansen H."/>
            <person name="Henkel C."/>
            <person name="Chen W.J."/>
            <person name="Zahm M."/>
            <person name="Cabau C."/>
            <person name="Klopp C."/>
            <person name="Thompson A.W."/>
            <person name="Robinson-Rechavi M."/>
            <person name="Braasch I."/>
            <person name="Lecointre G."/>
            <person name="Bobe J."/>
            <person name="Postlethwait J.H."/>
            <person name="Berthelot C."/>
            <person name="Roest Crollius H."/>
            <person name="Guiguen Y."/>
        </authorList>
    </citation>
    <scope>NUCLEOTIDE SEQUENCE</scope>
    <source>
        <strain evidence="2">NC1722</strain>
    </source>
</reference>
<feature type="domain" description="Endonuclease/exonuclease/phosphatase" evidence="1">
    <location>
        <begin position="10"/>
        <end position="112"/>
    </location>
</feature>
<name>A0AAD7R262_9TELE</name>
<evidence type="ECO:0000259" key="1">
    <source>
        <dbReference type="Pfam" id="PF03372"/>
    </source>
</evidence>
<dbReference type="Gene3D" id="3.60.10.10">
    <property type="entry name" value="Endonuclease/exonuclease/phosphatase"/>
    <property type="match status" value="1"/>
</dbReference>
<gene>
    <name evidence="2" type="ORF">AAFF_G00076240</name>
</gene>
<dbReference type="SUPFAM" id="SSF56219">
    <property type="entry name" value="DNase I-like"/>
    <property type="match status" value="1"/>
</dbReference>
<comment type="caution">
    <text evidence="2">The sequence shown here is derived from an EMBL/GenBank/DDBJ whole genome shotgun (WGS) entry which is preliminary data.</text>
</comment>
<accession>A0AAD7R262</accession>
<dbReference type="EMBL" id="JAINUG010001461">
    <property type="protein sequence ID" value="KAJ8355280.1"/>
    <property type="molecule type" value="Genomic_DNA"/>
</dbReference>
<protein>
    <recommendedName>
        <fullName evidence="1">Endonuclease/exonuclease/phosphatase domain-containing protein</fullName>
    </recommendedName>
</protein>